<dbReference type="PROSITE" id="PS50948">
    <property type="entry name" value="PAN"/>
    <property type="match status" value="1"/>
</dbReference>
<name>A0A6S7JMP2_PARCT</name>
<dbReference type="GO" id="GO:0070492">
    <property type="term" value="F:oligosaccharide binding"/>
    <property type="evidence" value="ECO:0007669"/>
    <property type="project" value="TreeGrafter"/>
</dbReference>
<dbReference type="Gene3D" id="3.50.4.10">
    <property type="entry name" value="Hepatocyte Growth Factor"/>
    <property type="match status" value="1"/>
</dbReference>
<dbReference type="NCBIfam" id="NF040941">
    <property type="entry name" value="GGGWT_bact"/>
    <property type="match status" value="1"/>
</dbReference>
<organism evidence="5 6">
    <name type="scientific">Paramuricea clavata</name>
    <name type="common">Red gorgonian</name>
    <name type="synonym">Violescent sea-whip</name>
    <dbReference type="NCBI Taxonomy" id="317549"/>
    <lineage>
        <taxon>Eukaryota</taxon>
        <taxon>Metazoa</taxon>
        <taxon>Cnidaria</taxon>
        <taxon>Anthozoa</taxon>
        <taxon>Octocorallia</taxon>
        <taxon>Malacalcyonacea</taxon>
        <taxon>Plexauridae</taxon>
        <taxon>Paramuricea</taxon>
    </lineage>
</organism>
<dbReference type="GO" id="GO:0046872">
    <property type="term" value="F:metal ion binding"/>
    <property type="evidence" value="ECO:0007669"/>
    <property type="project" value="UniProtKB-KW"/>
</dbReference>
<accession>A0A6S7JMP2</accession>
<evidence type="ECO:0000313" key="5">
    <source>
        <dbReference type="EMBL" id="CAB4030350.1"/>
    </source>
</evidence>
<dbReference type="Proteomes" id="UP001152795">
    <property type="component" value="Unassembled WGS sequence"/>
</dbReference>
<dbReference type="Gene3D" id="3.90.215.10">
    <property type="entry name" value="Gamma Fibrinogen, chain A, domain 1"/>
    <property type="match status" value="1"/>
</dbReference>
<dbReference type="PANTHER" id="PTHR16146">
    <property type="entry name" value="INTELECTIN"/>
    <property type="match status" value="1"/>
</dbReference>
<evidence type="ECO:0000256" key="3">
    <source>
        <dbReference type="ARBA" id="ARBA00022837"/>
    </source>
</evidence>
<keyword evidence="6" id="KW-1185">Reference proteome</keyword>
<evidence type="ECO:0000313" key="6">
    <source>
        <dbReference type="Proteomes" id="UP001152795"/>
    </source>
</evidence>
<dbReference type="GO" id="GO:0005615">
    <property type="term" value="C:extracellular space"/>
    <property type="evidence" value="ECO:0007669"/>
    <property type="project" value="TreeGrafter"/>
</dbReference>
<evidence type="ECO:0000256" key="1">
    <source>
        <dbReference type="ARBA" id="ARBA00022723"/>
    </source>
</evidence>
<dbReference type="InterPro" id="IPR014716">
    <property type="entry name" value="Fibrinogen_a/b/g_C_1"/>
</dbReference>
<dbReference type="PANTHER" id="PTHR16146:SF46">
    <property type="entry name" value="INTELECTIN-1A-RELATED"/>
    <property type="match status" value="1"/>
</dbReference>
<dbReference type="SUPFAM" id="SSF56496">
    <property type="entry name" value="Fibrinogen C-terminal domain-like"/>
    <property type="match status" value="1"/>
</dbReference>
<reference evidence="5" key="1">
    <citation type="submission" date="2020-04" db="EMBL/GenBank/DDBJ databases">
        <authorList>
            <person name="Alioto T."/>
            <person name="Alioto T."/>
            <person name="Gomez Garrido J."/>
        </authorList>
    </citation>
    <scope>NUCLEOTIDE SEQUENCE</scope>
    <source>
        <strain evidence="5">A484AB</strain>
    </source>
</reference>
<dbReference type="EMBL" id="CACRXK020016802">
    <property type="protein sequence ID" value="CAB4030350.1"/>
    <property type="molecule type" value="Genomic_DNA"/>
</dbReference>
<sequence>MYLLKHILFFSVSVGFAKCSMHIALFHRHREKYLSNSVIHTVLANTETECAIYCSRDKECVSVNYKATGKDRGLCELNNKTLSGPATNVNRKEFNNLEILQKSSSKKLTPPKSCKDILTKSPEAASGLYDISIDNKMVTVYCEMVLHGGGFTFIPKPAVRNGTLPNLVTQLFTNHNEVILYIQNKDGSQTYTLIEQLEQKSHIPLVILQNTYTGHSSIYEKPKNSDMLDYLYLSTSINIGGFISNNVEVKYANSGVYPTRSYFAFFPNHRGQAVSTYHSQNLDFETVGVSIDWRNTGIISGENLPNNFFFLTEVHYGGSGCYTTSDRWVEAKGTAIGLR</sequence>
<evidence type="ECO:0000256" key="2">
    <source>
        <dbReference type="ARBA" id="ARBA00022734"/>
    </source>
</evidence>
<keyword evidence="2" id="KW-0430">Lectin</keyword>
<evidence type="ECO:0000256" key="4">
    <source>
        <dbReference type="ARBA" id="ARBA00023157"/>
    </source>
</evidence>
<protein>
    <submittedName>
        <fullName evidence="5">Uncharacterized protein</fullName>
    </submittedName>
</protein>
<dbReference type="InterPro" id="IPR003609">
    <property type="entry name" value="Pan_app"/>
</dbReference>
<dbReference type="Pfam" id="PF00024">
    <property type="entry name" value="PAN_1"/>
    <property type="match status" value="1"/>
</dbReference>
<proteinExistence type="predicted"/>
<dbReference type="OrthoDB" id="6059867at2759"/>
<dbReference type="AlphaFoldDB" id="A0A6S7JMP2"/>
<dbReference type="InterPro" id="IPR036056">
    <property type="entry name" value="Fibrinogen-like_C"/>
</dbReference>
<comment type="caution">
    <text evidence="5">The sequence shown here is derived from an EMBL/GenBank/DDBJ whole genome shotgun (WGS) entry which is preliminary data.</text>
</comment>
<gene>
    <name evidence="5" type="ORF">PACLA_8A016904</name>
</gene>
<keyword evidence="4" id="KW-1015">Disulfide bond</keyword>
<keyword evidence="3" id="KW-0106">Calcium</keyword>
<keyword evidence="1" id="KW-0479">Metal-binding</keyword>